<evidence type="ECO:0000313" key="1">
    <source>
        <dbReference type="EMBL" id="JAH70520.1"/>
    </source>
</evidence>
<accession>A0A0E9UZA4</accession>
<reference evidence="1" key="1">
    <citation type="submission" date="2014-11" db="EMBL/GenBank/DDBJ databases">
        <authorList>
            <person name="Amaro Gonzalez C."/>
        </authorList>
    </citation>
    <scope>NUCLEOTIDE SEQUENCE</scope>
</reference>
<organism evidence="1">
    <name type="scientific">Anguilla anguilla</name>
    <name type="common">European freshwater eel</name>
    <name type="synonym">Muraena anguilla</name>
    <dbReference type="NCBI Taxonomy" id="7936"/>
    <lineage>
        <taxon>Eukaryota</taxon>
        <taxon>Metazoa</taxon>
        <taxon>Chordata</taxon>
        <taxon>Craniata</taxon>
        <taxon>Vertebrata</taxon>
        <taxon>Euteleostomi</taxon>
        <taxon>Actinopterygii</taxon>
        <taxon>Neopterygii</taxon>
        <taxon>Teleostei</taxon>
        <taxon>Anguilliformes</taxon>
        <taxon>Anguillidae</taxon>
        <taxon>Anguilla</taxon>
    </lineage>
</organism>
<name>A0A0E9UZA4_ANGAN</name>
<protein>
    <submittedName>
        <fullName evidence="1">Uncharacterized protein</fullName>
    </submittedName>
</protein>
<reference evidence="1" key="2">
    <citation type="journal article" date="2015" name="Fish Shellfish Immunol.">
        <title>Early steps in the European eel (Anguilla anguilla)-Vibrio vulnificus interaction in the gills: Role of the RtxA13 toxin.</title>
        <authorList>
            <person name="Callol A."/>
            <person name="Pajuelo D."/>
            <person name="Ebbesson L."/>
            <person name="Teles M."/>
            <person name="MacKenzie S."/>
            <person name="Amaro C."/>
        </authorList>
    </citation>
    <scope>NUCLEOTIDE SEQUENCE</scope>
</reference>
<sequence length="26" mass="3052">MTISFAQAKPAYLFKSSRYCNRLLLE</sequence>
<dbReference type="EMBL" id="GBXM01038057">
    <property type="protein sequence ID" value="JAH70520.1"/>
    <property type="molecule type" value="Transcribed_RNA"/>
</dbReference>
<proteinExistence type="predicted"/>
<dbReference type="AlphaFoldDB" id="A0A0E9UZA4"/>